<dbReference type="Pfam" id="PF13456">
    <property type="entry name" value="RVT_3"/>
    <property type="match status" value="1"/>
</dbReference>
<dbReference type="CDD" id="cd06222">
    <property type="entry name" value="RNase_H_like"/>
    <property type="match status" value="1"/>
</dbReference>
<dbReference type="PROSITE" id="PS50879">
    <property type="entry name" value="RNASE_H_1"/>
    <property type="match status" value="1"/>
</dbReference>
<dbReference type="InterPro" id="IPR002156">
    <property type="entry name" value="RNaseH_domain"/>
</dbReference>
<dbReference type="SUPFAM" id="SSF53098">
    <property type="entry name" value="Ribonuclease H-like"/>
    <property type="match status" value="1"/>
</dbReference>
<dbReference type="InterPro" id="IPR053151">
    <property type="entry name" value="RNase_H-like"/>
</dbReference>
<dbReference type="PANTHER" id="PTHR47723:SF24">
    <property type="entry name" value="RNASE H TYPE-1 DOMAIN-CONTAINING PROTEIN"/>
    <property type="match status" value="1"/>
</dbReference>
<dbReference type="InterPro" id="IPR044730">
    <property type="entry name" value="RNase_H-like_dom_plant"/>
</dbReference>
<accession>A0ABQ7UH89</accession>
<organism evidence="2 3">
    <name type="scientific">Solanum tuberosum</name>
    <name type="common">Potato</name>
    <dbReference type="NCBI Taxonomy" id="4113"/>
    <lineage>
        <taxon>Eukaryota</taxon>
        <taxon>Viridiplantae</taxon>
        <taxon>Streptophyta</taxon>
        <taxon>Embryophyta</taxon>
        <taxon>Tracheophyta</taxon>
        <taxon>Spermatophyta</taxon>
        <taxon>Magnoliopsida</taxon>
        <taxon>eudicotyledons</taxon>
        <taxon>Gunneridae</taxon>
        <taxon>Pentapetalae</taxon>
        <taxon>asterids</taxon>
        <taxon>lamiids</taxon>
        <taxon>Solanales</taxon>
        <taxon>Solanaceae</taxon>
        <taxon>Solanoideae</taxon>
        <taxon>Solaneae</taxon>
        <taxon>Solanum</taxon>
    </lineage>
</organism>
<comment type="caution">
    <text evidence="2">The sequence shown here is derived from an EMBL/GenBank/DDBJ whole genome shotgun (WGS) entry which is preliminary data.</text>
</comment>
<dbReference type="PANTHER" id="PTHR47723">
    <property type="entry name" value="OS05G0353850 PROTEIN"/>
    <property type="match status" value="1"/>
</dbReference>
<dbReference type="Proteomes" id="UP000826656">
    <property type="component" value="Unassembled WGS sequence"/>
</dbReference>
<dbReference type="Gene3D" id="3.30.420.10">
    <property type="entry name" value="Ribonuclease H-like superfamily/Ribonuclease H"/>
    <property type="match status" value="1"/>
</dbReference>
<evidence type="ECO:0000259" key="1">
    <source>
        <dbReference type="PROSITE" id="PS50879"/>
    </source>
</evidence>
<dbReference type="EMBL" id="JAIVGD010000019">
    <property type="protein sequence ID" value="KAH0748326.1"/>
    <property type="molecule type" value="Genomic_DNA"/>
</dbReference>
<feature type="domain" description="RNase H type-1" evidence="1">
    <location>
        <begin position="198"/>
        <end position="317"/>
    </location>
</feature>
<evidence type="ECO:0000313" key="2">
    <source>
        <dbReference type="EMBL" id="KAH0748326.1"/>
    </source>
</evidence>
<sequence length="317" mass="36398">MVQFLAQKISGVYSLEQNIWWKLKGGSVAIWYDNWIRLGPLFKQQPETTTCYPLTGIELLMNEDGWNYELMKEQLPECIVEHVKCHMDQVRQTTMGDKPWWMKTNAAGIIGPWIQLKQAMKKWWEAQGNSRQKLIFQAIPNIVLWFFGRGEVQFFMVECILMKFGYTDVPKAWPHMIALLDGYKPTLQYEVVRWSRLPISWWKCNTDGASRGNSGPSSASICVRNSDGNLVGAKGLKVGVTTNLIAEVVAVKEGLSYCCENNFLNVIIETDSMALVQILNGAWEVLWSVTMEVNSILRLKEVHLNISHSRRFQFKAR</sequence>
<reference evidence="2 3" key="1">
    <citation type="journal article" date="2021" name="bioRxiv">
        <title>Chromosome-scale and haplotype-resolved genome assembly of a tetraploid potato cultivar.</title>
        <authorList>
            <person name="Sun H."/>
            <person name="Jiao W.-B."/>
            <person name="Krause K."/>
            <person name="Campoy J.A."/>
            <person name="Goel M."/>
            <person name="Folz-Donahue K."/>
            <person name="Kukat C."/>
            <person name="Huettel B."/>
            <person name="Schneeberger K."/>
        </authorList>
    </citation>
    <scope>NUCLEOTIDE SEQUENCE [LARGE SCALE GENOMIC DNA]</scope>
    <source>
        <strain evidence="2">SolTubOtavaFocal</strain>
        <tissue evidence="2">Leaves</tissue>
    </source>
</reference>
<gene>
    <name evidence="2" type="ORF">KY290_027558</name>
</gene>
<name>A0ABQ7UH89_SOLTU</name>
<dbReference type="InterPro" id="IPR036397">
    <property type="entry name" value="RNaseH_sf"/>
</dbReference>
<keyword evidence="3" id="KW-1185">Reference proteome</keyword>
<protein>
    <recommendedName>
        <fullName evidence="1">RNase H type-1 domain-containing protein</fullName>
    </recommendedName>
</protein>
<evidence type="ECO:0000313" key="3">
    <source>
        <dbReference type="Proteomes" id="UP000826656"/>
    </source>
</evidence>
<proteinExistence type="predicted"/>
<dbReference type="InterPro" id="IPR012337">
    <property type="entry name" value="RNaseH-like_sf"/>
</dbReference>